<name>A0AAX2ZD92_9FIRM</name>
<sequence>MNQQGFIIDIVDNRTAKMIMQRHSACASCGKCSKLSSECQDLVVEVDNSIGAKKGDRVEVSMESVQVLKATMLAYLVPLIFLLVGTILTYYILDLIKFSGSIEVISGVVGLICTGISYLLLRKNDDKFKRSREYIPRITKIIEEK</sequence>
<dbReference type="AlphaFoldDB" id="A0AAX2ZD92"/>
<keyword evidence="1" id="KW-0472">Membrane</keyword>
<dbReference type="EMBL" id="CP081135">
    <property type="protein sequence ID" value="UEL46325.1"/>
    <property type="molecule type" value="Genomic_DNA"/>
</dbReference>
<dbReference type="Proteomes" id="UP001198983">
    <property type="component" value="Chromosome"/>
</dbReference>
<organism evidence="2 3">
    <name type="scientific">Terrisporobacter hibernicus</name>
    <dbReference type="NCBI Taxonomy" id="2813371"/>
    <lineage>
        <taxon>Bacteria</taxon>
        <taxon>Bacillati</taxon>
        <taxon>Bacillota</taxon>
        <taxon>Clostridia</taxon>
        <taxon>Peptostreptococcales</taxon>
        <taxon>Peptostreptococcaceae</taxon>
        <taxon>Terrisporobacter</taxon>
    </lineage>
</organism>
<protein>
    <submittedName>
        <fullName evidence="2">SoxR reducing system RseC family protein</fullName>
    </submittedName>
</protein>
<dbReference type="InterPro" id="IPR026268">
    <property type="entry name" value="RseC"/>
</dbReference>
<accession>A0AAX2ZD92</accession>
<dbReference type="PANTHER" id="PTHR35867:SF1">
    <property type="entry name" value="PROTEIN RSEC"/>
    <property type="match status" value="1"/>
</dbReference>
<evidence type="ECO:0000256" key="1">
    <source>
        <dbReference type="SAM" id="Phobius"/>
    </source>
</evidence>
<evidence type="ECO:0000313" key="3">
    <source>
        <dbReference type="Proteomes" id="UP001198983"/>
    </source>
</evidence>
<dbReference type="PIRSF" id="PIRSF004923">
    <property type="entry name" value="RseC"/>
    <property type="match status" value="1"/>
</dbReference>
<dbReference type="InterPro" id="IPR007359">
    <property type="entry name" value="SigmaE_reg_RseC_MucC"/>
</dbReference>
<feature type="transmembrane region" description="Helical" evidence="1">
    <location>
        <begin position="104"/>
        <end position="121"/>
    </location>
</feature>
<keyword evidence="1" id="KW-1133">Transmembrane helix</keyword>
<keyword evidence="1" id="KW-0812">Transmembrane</keyword>
<evidence type="ECO:0000313" key="2">
    <source>
        <dbReference type="EMBL" id="UEL46325.1"/>
    </source>
</evidence>
<feature type="transmembrane region" description="Helical" evidence="1">
    <location>
        <begin position="72"/>
        <end position="92"/>
    </location>
</feature>
<keyword evidence="3" id="KW-1185">Reference proteome</keyword>
<dbReference type="RefSeq" id="WP_228415279.1">
    <property type="nucleotide sequence ID" value="NZ_CP081135.1"/>
</dbReference>
<proteinExistence type="predicted"/>
<gene>
    <name evidence="2" type="ORF">JW646_11755</name>
</gene>
<dbReference type="KEGG" id="tem:JW646_11755"/>
<dbReference type="Pfam" id="PF04246">
    <property type="entry name" value="RseC_MucC"/>
    <property type="match status" value="1"/>
</dbReference>
<dbReference type="PANTHER" id="PTHR35867">
    <property type="entry name" value="PROTEIN RSEC"/>
    <property type="match status" value="1"/>
</dbReference>
<reference evidence="2 3" key="1">
    <citation type="journal article" date="2023" name="Int. J. Syst. Evol. Microbiol.">
        <title>Terrisporobacter hibernicus sp. nov., isolated from bovine faeces in Northern Ireland.</title>
        <authorList>
            <person name="Mitchell M."/>
            <person name="Nguyen S.V."/>
            <person name="Connor M."/>
            <person name="Fairley D.J."/>
            <person name="Donoghue O."/>
            <person name="Marshall H."/>
            <person name="Koolman L."/>
            <person name="McMullan G."/>
            <person name="Schaffer K.E."/>
            <person name="McGrath J.W."/>
            <person name="Fanning S."/>
        </authorList>
    </citation>
    <scope>NUCLEOTIDE SEQUENCE [LARGE SCALE GENOMIC DNA]</scope>
    <source>
        <strain evidence="2 3">MCA3</strain>
    </source>
</reference>